<dbReference type="GO" id="GO:0005770">
    <property type="term" value="C:late endosome"/>
    <property type="evidence" value="ECO:0007669"/>
    <property type="project" value="UniProtKB-SubCell"/>
</dbReference>
<dbReference type="GO" id="GO:0061630">
    <property type="term" value="F:ubiquitin protein ligase activity"/>
    <property type="evidence" value="ECO:0007669"/>
    <property type="project" value="UniProtKB-EC"/>
</dbReference>
<evidence type="ECO:0000256" key="9">
    <source>
        <dbReference type="ARBA" id="ARBA00022753"/>
    </source>
</evidence>
<feature type="compositionally biased region" description="Polar residues" evidence="15">
    <location>
        <begin position="346"/>
        <end position="373"/>
    </location>
</feature>
<dbReference type="GO" id="GO:0045202">
    <property type="term" value="C:synapse"/>
    <property type="evidence" value="ECO:0007669"/>
    <property type="project" value="GOC"/>
</dbReference>
<evidence type="ECO:0000256" key="12">
    <source>
        <dbReference type="ARBA" id="ARBA00022833"/>
    </source>
</evidence>
<evidence type="ECO:0000256" key="5">
    <source>
        <dbReference type="ARBA" id="ARBA00012483"/>
    </source>
</evidence>
<evidence type="ECO:0000313" key="18">
    <source>
        <dbReference type="EMBL" id="MUP40347.1"/>
    </source>
</evidence>
<evidence type="ECO:0000256" key="14">
    <source>
        <dbReference type="PROSITE-ProRule" id="PRU00228"/>
    </source>
</evidence>
<evidence type="ECO:0000256" key="11">
    <source>
        <dbReference type="ARBA" id="ARBA00022786"/>
    </source>
</evidence>
<feature type="domain" description="C2H2-type" evidence="17">
    <location>
        <begin position="78"/>
        <end position="106"/>
    </location>
</feature>
<reference evidence="18" key="1">
    <citation type="submission" date="2018-11" db="EMBL/GenBank/DDBJ databases">
        <title>Venom-gland transcriptomics and venom proteomics of the Florida green centipede (Hemiscolopendra marginata) reveal sex-based variation in a centipede venom.</title>
        <authorList>
            <person name="Nystrom G.S."/>
            <person name="Ward M.J."/>
            <person name="Ellsworth S.A."/>
            <person name="Rokyta D.R."/>
        </authorList>
    </citation>
    <scope>NUCLEOTIDE SEQUENCE</scope>
    <source>
        <tissue evidence="18">Venom gland</tissue>
    </source>
</reference>
<dbReference type="EC" id="2.3.2.27" evidence="5"/>
<keyword evidence="8" id="KW-0479">Metal-binding</keyword>
<evidence type="ECO:0000256" key="15">
    <source>
        <dbReference type="SAM" id="MobiDB-lite"/>
    </source>
</evidence>
<name>A0A646QCW7_9MYRI</name>
<dbReference type="InterPro" id="IPR000433">
    <property type="entry name" value="Znf_ZZ"/>
</dbReference>
<comment type="catalytic activity">
    <reaction evidence="1">
        <text>S-ubiquitinyl-[E2 ubiquitin-conjugating enzyme]-L-cysteine + [acceptor protein]-L-lysine = [E2 ubiquitin-conjugating enzyme]-L-cysteine + N(6)-ubiquitinyl-[acceptor protein]-L-lysine.</text>
        <dbReference type="EC" id="2.3.2.27"/>
    </reaction>
</comment>
<feature type="compositionally biased region" description="Gly residues" evidence="15">
    <location>
        <begin position="375"/>
        <end position="384"/>
    </location>
</feature>
<feature type="domain" description="ZZ-type" evidence="16">
    <location>
        <begin position="4"/>
        <end position="60"/>
    </location>
</feature>
<dbReference type="PROSITE" id="PS01357">
    <property type="entry name" value="ZF_ZZ_1"/>
    <property type="match status" value="1"/>
</dbReference>
<sequence>MSRHEGVSCDSCLKGNFRGKRYKCLICYDYDLCATCYEAGATTTRHATEHPMQCILTRSDFDMYYGGEALSIEQPQSFTCPFCGKMGFTEATLQEHVTSEHTDTTFEVVCPVCAALPGGDPNLVTDDFAAHLTLEHRSPRDLISFVDEPSGSRHVRRIPHPGRGVGGTRARRTNMHFSSSGGLSSLSPSNRESMDPIAELLSQLSGVRRSATASQSSTTTPFQQLQMQLQLERQQLSTDHLNGQAQVARQQLDRLPRRQTQSSNVQGASSSMNAATQQSASLDPSTGVNYSQFLLARCTDSALSEVDLQALEMERADRSLFVQELLLNTLAGNLTLDGDVEILESQTVRSGSQDTNNSPRASPPSTKDMNPTNEDGGGGGGGPAGSNSHVEEDSMSATNSGSNSLQPQDQNHVNINMTAKKIPGPSSSNSTRSVRVGPVSPRDSHPLPGPVALNSGGRGATNVSRIGRGIGTIREVPHPQGSTPGRAPSRATAGRDSAASPSSTRRKLQRPIDGRNQSNEPPPPH</sequence>
<dbReference type="GO" id="GO:0005764">
    <property type="term" value="C:lysosome"/>
    <property type="evidence" value="ECO:0007669"/>
    <property type="project" value="UniProtKB-SubCell"/>
</dbReference>
<evidence type="ECO:0000256" key="2">
    <source>
        <dbReference type="ARBA" id="ARBA00004371"/>
    </source>
</evidence>
<evidence type="ECO:0000256" key="10">
    <source>
        <dbReference type="ARBA" id="ARBA00022771"/>
    </source>
</evidence>
<proteinExistence type="inferred from homology"/>
<feature type="compositionally biased region" description="Polar residues" evidence="15">
    <location>
        <begin position="395"/>
        <end position="417"/>
    </location>
</feature>
<dbReference type="PROSITE" id="PS50157">
    <property type="entry name" value="ZINC_FINGER_C2H2_2"/>
    <property type="match status" value="1"/>
</dbReference>
<organism evidence="18">
    <name type="scientific">Hemiscolopendra marginata</name>
    <dbReference type="NCBI Taxonomy" id="943146"/>
    <lineage>
        <taxon>Eukaryota</taxon>
        <taxon>Metazoa</taxon>
        <taxon>Ecdysozoa</taxon>
        <taxon>Arthropoda</taxon>
        <taxon>Myriapoda</taxon>
        <taxon>Chilopoda</taxon>
        <taxon>Pleurostigmophora</taxon>
        <taxon>Scolopendromorpha</taxon>
        <taxon>Scolopendridae</taxon>
        <taxon>Hemiscolopendra</taxon>
    </lineage>
</organism>
<keyword evidence="9" id="KW-0967">Endosome</keyword>
<evidence type="ECO:0000256" key="8">
    <source>
        <dbReference type="ARBA" id="ARBA00022723"/>
    </source>
</evidence>
<dbReference type="AlphaFoldDB" id="A0A646QCW7"/>
<feature type="compositionally biased region" description="Low complexity" evidence="15">
    <location>
        <begin position="178"/>
        <end position="189"/>
    </location>
</feature>
<dbReference type="GO" id="GO:0005886">
    <property type="term" value="C:plasma membrane"/>
    <property type="evidence" value="ECO:0007669"/>
    <property type="project" value="TreeGrafter"/>
</dbReference>
<feature type="region of interest" description="Disordered" evidence="15">
    <location>
        <begin position="346"/>
        <end position="525"/>
    </location>
</feature>
<dbReference type="CDD" id="cd02338">
    <property type="entry name" value="ZZ_PCMF_like"/>
    <property type="match status" value="1"/>
</dbReference>
<dbReference type="PANTHER" id="PTHR12268:SF13">
    <property type="entry name" value="E3 UBIQUITIN-PROTEIN LIGASE KCMF1"/>
    <property type="match status" value="1"/>
</dbReference>
<evidence type="ECO:0000256" key="13">
    <source>
        <dbReference type="ARBA" id="ARBA00023228"/>
    </source>
</evidence>
<dbReference type="PROSITE" id="PS50135">
    <property type="entry name" value="ZF_ZZ_2"/>
    <property type="match status" value="1"/>
</dbReference>
<comment type="similarity">
    <text evidence="4">Belongs to the KCMF1 family.</text>
</comment>
<keyword evidence="11" id="KW-0833">Ubl conjugation pathway</keyword>
<dbReference type="Pfam" id="PF00569">
    <property type="entry name" value="ZZ"/>
    <property type="match status" value="1"/>
</dbReference>
<dbReference type="Pfam" id="PF05605">
    <property type="entry name" value="zf-Di19"/>
    <property type="match status" value="1"/>
</dbReference>
<evidence type="ECO:0000256" key="4">
    <source>
        <dbReference type="ARBA" id="ARBA00010938"/>
    </source>
</evidence>
<dbReference type="Gene3D" id="3.30.60.90">
    <property type="match status" value="1"/>
</dbReference>
<dbReference type="InterPro" id="IPR013087">
    <property type="entry name" value="Znf_C2H2_type"/>
</dbReference>
<dbReference type="PANTHER" id="PTHR12268">
    <property type="entry name" value="E3 UBIQUITIN-PROTEIN LIGASE KCMF1"/>
    <property type="match status" value="1"/>
</dbReference>
<evidence type="ECO:0000256" key="6">
    <source>
        <dbReference type="ARBA" id="ARBA00014999"/>
    </source>
</evidence>
<dbReference type="SUPFAM" id="SSF57850">
    <property type="entry name" value="RING/U-box"/>
    <property type="match status" value="1"/>
</dbReference>
<dbReference type="InterPro" id="IPR050774">
    <property type="entry name" value="KCMF1/Dystrophin"/>
</dbReference>
<dbReference type="GO" id="GO:0023051">
    <property type="term" value="P:regulation of signaling"/>
    <property type="evidence" value="ECO:0007669"/>
    <property type="project" value="UniProtKB-ARBA"/>
</dbReference>
<dbReference type="GO" id="GO:0010646">
    <property type="term" value="P:regulation of cell communication"/>
    <property type="evidence" value="ECO:0007669"/>
    <property type="project" value="UniProtKB-ARBA"/>
</dbReference>
<feature type="compositionally biased region" description="Polar residues" evidence="15">
    <location>
        <begin position="258"/>
        <end position="285"/>
    </location>
</feature>
<feature type="region of interest" description="Disordered" evidence="15">
    <location>
        <begin position="241"/>
        <end position="285"/>
    </location>
</feature>
<keyword evidence="12" id="KW-0862">Zinc</keyword>
<evidence type="ECO:0000259" key="16">
    <source>
        <dbReference type="PROSITE" id="PS50135"/>
    </source>
</evidence>
<dbReference type="GO" id="GO:0008270">
    <property type="term" value="F:zinc ion binding"/>
    <property type="evidence" value="ECO:0007669"/>
    <property type="project" value="UniProtKB-KW"/>
</dbReference>
<comment type="subcellular location">
    <subcellularLocation>
        <location evidence="3">Late endosome</location>
    </subcellularLocation>
    <subcellularLocation>
        <location evidence="2">Lysosome</location>
    </subcellularLocation>
</comment>
<accession>A0A646QCW7</accession>
<dbReference type="GO" id="GO:0099536">
    <property type="term" value="P:synaptic signaling"/>
    <property type="evidence" value="ECO:0007669"/>
    <property type="project" value="TreeGrafter"/>
</dbReference>
<evidence type="ECO:0000256" key="1">
    <source>
        <dbReference type="ARBA" id="ARBA00000900"/>
    </source>
</evidence>
<dbReference type="InterPro" id="IPR008598">
    <property type="entry name" value="Di19_Zn-bd"/>
</dbReference>
<dbReference type="SMART" id="SM00291">
    <property type="entry name" value="ZnF_ZZ"/>
    <property type="match status" value="1"/>
</dbReference>
<keyword evidence="10 14" id="KW-0863">Zinc-finger</keyword>
<dbReference type="EMBL" id="GHBY01000170">
    <property type="protein sequence ID" value="MUP40347.1"/>
    <property type="molecule type" value="Transcribed_RNA"/>
</dbReference>
<protein>
    <recommendedName>
        <fullName evidence="6">E3 ubiquitin-protein ligase KCMF1</fullName>
        <ecNumber evidence="5">2.3.2.27</ecNumber>
    </recommendedName>
</protein>
<evidence type="ECO:0000259" key="17">
    <source>
        <dbReference type="PROSITE" id="PS50157"/>
    </source>
</evidence>
<dbReference type="InterPro" id="IPR043145">
    <property type="entry name" value="Znf_ZZ_sf"/>
</dbReference>
<keyword evidence="13" id="KW-0458">Lysosome</keyword>
<evidence type="ECO:0000256" key="7">
    <source>
        <dbReference type="ARBA" id="ARBA00022679"/>
    </source>
</evidence>
<feature type="region of interest" description="Disordered" evidence="15">
    <location>
        <begin position="151"/>
        <end position="192"/>
    </location>
</feature>
<keyword evidence="7" id="KW-0808">Transferase</keyword>
<evidence type="ECO:0000256" key="3">
    <source>
        <dbReference type="ARBA" id="ARBA00004603"/>
    </source>
</evidence>